<accession>A0A9P6ZU79</accession>
<evidence type="ECO:0000313" key="2">
    <source>
        <dbReference type="Proteomes" id="UP000714275"/>
    </source>
</evidence>
<organism evidence="1 2">
    <name type="scientific">Suillus placidus</name>
    <dbReference type="NCBI Taxonomy" id="48579"/>
    <lineage>
        <taxon>Eukaryota</taxon>
        <taxon>Fungi</taxon>
        <taxon>Dikarya</taxon>
        <taxon>Basidiomycota</taxon>
        <taxon>Agaricomycotina</taxon>
        <taxon>Agaricomycetes</taxon>
        <taxon>Agaricomycetidae</taxon>
        <taxon>Boletales</taxon>
        <taxon>Suillineae</taxon>
        <taxon>Suillaceae</taxon>
        <taxon>Suillus</taxon>
    </lineage>
</organism>
<protein>
    <submittedName>
        <fullName evidence="1">Uncharacterized protein</fullName>
    </submittedName>
</protein>
<dbReference type="EMBL" id="JABBWD010000024">
    <property type="protein sequence ID" value="KAG1776884.1"/>
    <property type="molecule type" value="Genomic_DNA"/>
</dbReference>
<name>A0A9P6ZU79_9AGAM</name>
<dbReference type="Proteomes" id="UP000714275">
    <property type="component" value="Unassembled WGS sequence"/>
</dbReference>
<comment type="caution">
    <text evidence="1">The sequence shown here is derived from an EMBL/GenBank/DDBJ whole genome shotgun (WGS) entry which is preliminary data.</text>
</comment>
<keyword evidence="2" id="KW-1185">Reference proteome</keyword>
<dbReference type="AlphaFoldDB" id="A0A9P6ZU79"/>
<sequence>MASSLNLVKELRPVTSTTTRRYEKLLWVDAYHTTTAPGLRLRTSTKSNWLSFTHPEGQPYFYMKRGHFSVVTEENVLNIETDNLVSSYLAVIEKKIPRMRHHIATNMRALRRTSVRRTLTNVYMCILFRGSS</sequence>
<reference evidence="1" key="1">
    <citation type="journal article" date="2020" name="New Phytol.">
        <title>Comparative genomics reveals dynamic genome evolution in host specialist ectomycorrhizal fungi.</title>
        <authorList>
            <person name="Lofgren L.A."/>
            <person name="Nguyen N.H."/>
            <person name="Vilgalys R."/>
            <person name="Ruytinx J."/>
            <person name="Liao H.L."/>
            <person name="Branco S."/>
            <person name="Kuo A."/>
            <person name="LaButti K."/>
            <person name="Lipzen A."/>
            <person name="Andreopoulos W."/>
            <person name="Pangilinan J."/>
            <person name="Riley R."/>
            <person name="Hundley H."/>
            <person name="Na H."/>
            <person name="Barry K."/>
            <person name="Grigoriev I.V."/>
            <person name="Stajich J.E."/>
            <person name="Kennedy P.G."/>
        </authorList>
    </citation>
    <scope>NUCLEOTIDE SEQUENCE</scope>
    <source>
        <strain evidence="1">DOB743</strain>
    </source>
</reference>
<gene>
    <name evidence="1" type="ORF">EV702DRAFT_317722</name>
</gene>
<evidence type="ECO:0000313" key="1">
    <source>
        <dbReference type="EMBL" id="KAG1776884.1"/>
    </source>
</evidence>
<proteinExistence type="predicted"/>